<evidence type="ECO:0000256" key="1">
    <source>
        <dbReference type="SAM" id="MobiDB-lite"/>
    </source>
</evidence>
<dbReference type="OrthoDB" id="136676at2759"/>
<feature type="compositionally biased region" description="Acidic residues" evidence="1">
    <location>
        <begin position="177"/>
        <end position="189"/>
    </location>
</feature>
<evidence type="ECO:0000313" key="3">
    <source>
        <dbReference type="Proteomes" id="UP001165121"/>
    </source>
</evidence>
<dbReference type="Proteomes" id="UP001165121">
    <property type="component" value="Unassembled WGS sequence"/>
</dbReference>
<comment type="caution">
    <text evidence="2">The sequence shown here is derived from an EMBL/GenBank/DDBJ whole genome shotgun (WGS) entry which is preliminary data.</text>
</comment>
<gene>
    <name evidence="2" type="ORF">Pfra01_000200300</name>
</gene>
<proteinExistence type="predicted"/>
<protein>
    <submittedName>
        <fullName evidence="2">Unnamed protein product</fullName>
    </submittedName>
</protein>
<dbReference type="EMBL" id="BSXT01000157">
    <property type="protein sequence ID" value="GMF19386.1"/>
    <property type="molecule type" value="Genomic_DNA"/>
</dbReference>
<feature type="compositionally biased region" description="Low complexity" evidence="1">
    <location>
        <begin position="39"/>
        <end position="67"/>
    </location>
</feature>
<evidence type="ECO:0000313" key="2">
    <source>
        <dbReference type="EMBL" id="GMF19386.1"/>
    </source>
</evidence>
<feature type="compositionally biased region" description="Polar residues" evidence="1">
    <location>
        <begin position="113"/>
        <end position="122"/>
    </location>
</feature>
<feature type="compositionally biased region" description="Basic and acidic residues" evidence="1">
    <location>
        <begin position="83"/>
        <end position="94"/>
    </location>
</feature>
<keyword evidence="3" id="KW-1185">Reference proteome</keyword>
<reference evidence="2" key="1">
    <citation type="submission" date="2023-04" db="EMBL/GenBank/DDBJ databases">
        <title>Phytophthora fragariaefolia NBRC 109709.</title>
        <authorList>
            <person name="Ichikawa N."/>
            <person name="Sato H."/>
            <person name="Tonouchi N."/>
        </authorList>
    </citation>
    <scope>NUCLEOTIDE SEQUENCE</scope>
    <source>
        <strain evidence="2">NBRC 109709</strain>
    </source>
</reference>
<feature type="compositionally biased region" description="Low complexity" evidence="1">
    <location>
        <begin position="137"/>
        <end position="171"/>
    </location>
</feature>
<feature type="region of interest" description="Disordered" evidence="1">
    <location>
        <begin position="28"/>
        <end position="295"/>
    </location>
</feature>
<name>A0A9W6WVT0_9STRA</name>
<accession>A0A9W6WVT0</accession>
<feature type="compositionally biased region" description="Basic residues" evidence="1">
    <location>
        <begin position="68"/>
        <end position="78"/>
    </location>
</feature>
<feature type="compositionally biased region" description="Basic and acidic residues" evidence="1">
    <location>
        <begin position="282"/>
        <end position="295"/>
    </location>
</feature>
<sequence>MSARQDRHDVAAIKLNDMLTGWSYRVYQEGKPPASPKLAGAAAQKKKTSASAKPTWRTSKTTASSKPAPKKPAVKKPATKQLPKKEDATKETRRTALLPPKRTGVLLPHVEVSSDSFDTDTPNPALVTGADPPVVDASQAPRAQTSTTAPAASAIFTTTPPPKRSSSPGPSLRVDYEESVPDMDFEAGEVEGPWSSPPLTGEQRVLHPGSPMSPKPVAALARARVLEEALSRRDDPPPATPEPQVITHAGVDEGVPTEVLRPKNRQHLSDRSRQAASQTMGAKREGETPAPRTRE</sequence>
<dbReference type="AlphaFoldDB" id="A0A9W6WVT0"/>
<feature type="compositionally biased region" description="Basic and acidic residues" evidence="1">
    <location>
        <begin position="224"/>
        <end position="236"/>
    </location>
</feature>
<organism evidence="2 3">
    <name type="scientific">Phytophthora fragariaefolia</name>
    <dbReference type="NCBI Taxonomy" id="1490495"/>
    <lineage>
        <taxon>Eukaryota</taxon>
        <taxon>Sar</taxon>
        <taxon>Stramenopiles</taxon>
        <taxon>Oomycota</taxon>
        <taxon>Peronosporomycetes</taxon>
        <taxon>Peronosporales</taxon>
        <taxon>Peronosporaceae</taxon>
        <taxon>Phytophthora</taxon>
    </lineage>
</organism>